<sequence length="1313" mass="147346">MRGKRALRRAARLALLVGAAWYRGQKITRATAAQLVTPEILHEAAQRPHRADDSTLEKVRRESDQLEQRAAWKQRTLKVWSFNVESLRRVGRLDELLELARKEEVVIFTMQGTRMDLGKTWQSGALEVHSLARSGRGQRDGCLTAINMKLFQKGEVRCEHAWMEGKLQGARLRNPRNKRLGRDIYVLNGYSPTNEAGHVPKGVEAMEYREKHLEKRDLLWQICRRAVGQVPARSSLRFTLGANAHVPPLLPWVGFAGARRSGPSINGNGHAMMDLMEDYGLMALNAFGKRGRFNGTWRSPQGTWTTIDYVLVRRRGGYGHSSSPRADLPVNLGGYRDHRPLESRIFAGVKAKTVKDAGRHRWRRELMVADVLKAQQAEEDPDNQVPPPNRVLNFRAKVQEGIVAKGLQEDWSDICGTGRRYESPTEYFNELEGVVIEAALQDYISPPVTRRAGGPVFSDQTVRLIKAKHYWQYQLAATTDGARWMRAQFQARFNEAAKQATAVIRSEKRQRTAALADEAERAAGQRNLRRLHAIVNKLPPKPAAPIMTAKDPNTGLPCFDAEDDQRVRIQSTCDVCDGTAMSLDERPLHAGRKERDDDRTGSYGHAEVKESIMELPNMKGGTYAAVAYEGALGDAPQRFKDGETMQLRKPKGDGCTASTDYRTINLINYVGKAHARELHEGMCYLFRDVTTHVPVARIWVKQGVRQGGVESPGLVVAVYDGIAYRIMDQLQQLEHPAIKVHCDPTLKRTRCNDSLTEEECEGETKAGGMRVNGRKAEILLTPSGVGSKRWLRHIRARTTGIKTWEDDDYFPLHPQPTVKYFGVPLAATGTHQAEVANRVEAANSTNARLIRCAFKSGFSTKLKIRLWKALVRWVRLHCLEVAHHAKRELDKLESWHVKKLRGLLNSPAHLYKTTNREIRKRARAPTVTSTLLLRRLRWWRQVLRPAFRELNEDLYDPTLAVRAAIFGRFSFEWNGQGGQSGMLTLLLDDMRQMWQTGNEQEKLTARQLFQLRGDIPELAEPWLRWLADLEPRCLRRVLTYGGETDAVTDVAAILWLERDVRGQKCKGGKGLANHKHAAHKVHANPAAEALTDTVRLNPDMQNFQRPQPPLSSSPQLLPAMFQPSSEGQAMAGSCANLRTAVETRIGGEGMGDQPDIVGILGAALGSLAQQREDMARAAQRDNFVIPPKPSQKMAIILDQALAHCSDEGAKAMVRVKEMEVFLGNLIGTRPDAKAHVLFRAEEAVEGMEEAVLVAAAPDELLRYGTMVQDQRLKFVATRCIKVMTKNEGVALVEGECKWIFAVNHYLDLKGALE</sequence>
<evidence type="ECO:0000313" key="1">
    <source>
        <dbReference type="EMBL" id="CAK0889706.1"/>
    </source>
</evidence>
<comment type="caution">
    <text evidence="1">The sequence shown here is derived from an EMBL/GenBank/DDBJ whole genome shotgun (WGS) entry which is preliminary data.</text>
</comment>
<gene>
    <name evidence="1" type="ORF">PCOR1329_LOCUS70172</name>
</gene>
<reference evidence="1" key="1">
    <citation type="submission" date="2023-10" db="EMBL/GenBank/DDBJ databases">
        <authorList>
            <person name="Chen Y."/>
            <person name="Shah S."/>
            <person name="Dougan E. K."/>
            <person name="Thang M."/>
            <person name="Chan C."/>
        </authorList>
    </citation>
    <scope>NUCLEOTIDE SEQUENCE [LARGE SCALE GENOMIC DNA]</scope>
</reference>
<organism evidence="1 2">
    <name type="scientific">Prorocentrum cordatum</name>
    <dbReference type="NCBI Taxonomy" id="2364126"/>
    <lineage>
        <taxon>Eukaryota</taxon>
        <taxon>Sar</taxon>
        <taxon>Alveolata</taxon>
        <taxon>Dinophyceae</taxon>
        <taxon>Prorocentrales</taxon>
        <taxon>Prorocentraceae</taxon>
        <taxon>Prorocentrum</taxon>
    </lineage>
</organism>
<proteinExistence type="predicted"/>
<protein>
    <submittedName>
        <fullName evidence="1">Uncharacterized protein</fullName>
    </submittedName>
</protein>
<dbReference type="Gene3D" id="3.60.10.10">
    <property type="entry name" value="Endonuclease/exonuclease/phosphatase"/>
    <property type="match status" value="1"/>
</dbReference>
<dbReference type="Proteomes" id="UP001189429">
    <property type="component" value="Unassembled WGS sequence"/>
</dbReference>
<accession>A0ABN9WSG6</accession>
<dbReference type="EMBL" id="CAUYUJ010019257">
    <property type="protein sequence ID" value="CAK0889706.1"/>
    <property type="molecule type" value="Genomic_DNA"/>
</dbReference>
<keyword evidence="2" id="KW-1185">Reference proteome</keyword>
<evidence type="ECO:0000313" key="2">
    <source>
        <dbReference type="Proteomes" id="UP001189429"/>
    </source>
</evidence>
<dbReference type="InterPro" id="IPR036691">
    <property type="entry name" value="Endo/exonu/phosph_ase_sf"/>
</dbReference>
<dbReference type="SUPFAM" id="SSF56219">
    <property type="entry name" value="DNase I-like"/>
    <property type="match status" value="1"/>
</dbReference>
<name>A0ABN9WSG6_9DINO</name>